<keyword evidence="4" id="KW-1185">Reference proteome</keyword>
<dbReference type="Proteomes" id="UP000053923">
    <property type="component" value="Unassembled WGS sequence"/>
</dbReference>
<evidence type="ECO:0000256" key="1">
    <source>
        <dbReference type="SAM" id="MobiDB-lite"/>
    </source>
</evidence>
<organism evidence="3 4">
    <name type="scientific">Streptomyces regalis</name>
    <dbReference type="NCBI Taxonomy" id="68262"/>
    <lineage>
        <taxon>Bacteria</taxon>
        <taxon>Bacillati</taxon>
        <taxon>Actinomycetota</taxon>
        <taxon>Actinomycetes</taxon>
        <taxon>Kitasatosporales</taxon>
        <taxon>Streptomycetaceae</taxon>
        <taxon>Streptomyces</taxon>
    </lineage>
</organism>
<proteinExistence type="predicted"/>
<name>A0A0X3VLJ6_9ACTN</name>
<sequence>MCHPEFLKLLPADDRVRCSPGHQPIRFQCATLLLALVYGMSVEMTALPEIVAEHFAVPYPVDLAELLGTLTAAEWGGSRFEVCKDRAPAVRKLYRTRRFPSAKSSWPQGDGETAPQHRQVTRQPHERPSDPLGPAFPARPVPERQSRQHR</sequence>
<dbReference type="InterPro" id="IPR056506">
    <property type="entry name" value="iHD-CE"/>
</dbReference>
<accession>A0A0X3VLJ6</accession>
<gene>
    <name evidence="3" type="ORF">ADL12_03350</name>
</gene>
<feature type="region of interest" description="Disordered" evidence="1">
    <location>
        <begin position="98"/>
        <end position="150"/>
    </location>
</feature>
<feature type="compositionally biased region" description="Basic and acidic residues" evidence="1">
    <location>
        <begin position="141"/>
        <end position="150"/>
    </location>
</feature>
<evidence type="ECO:0000313" key="3">
    <source>
        <dbReference type="EMBL" id="KUL45653.1"/>
    </source>
</evidence>
<dbReference type="Pfam" id="PF24401">
    <property type="entry name" value="iHD-CE"/>
    <property type="match status" value="1"/>
</dbReference>
<feature type="domain" description="iHD-CE" evidence="2">
    <location>
        <begin position="2"/>
        <end position="79"/>
    </location>
</feature>
<evidence type="ECO:0000259" key="2">
    <source>
        <dbReference type="Pfam" id="PF24401"/>
    </source>
</evidence>
<dbReference type="EMBL" id="LLZG01000011">
    <property type="protein sequence ID" value="KUL45653.1"/>
    <property type="molecule type" value="Genomic_DNA"/>
</dbReference>
<reference evidence="4" key="1">
    <citation type="submission" date="2015-10" db="EMBL/GenBank/DDBJ databases">
        <authorList>
            <person name="Ju K.-S."/>
            <person name="Doroghazi J.R."/>
            <person name="Metcalf W.W."/>
        </authorList>
    </citation>
    <scope>NUCLEOTIDE SEQUENCE [LARGE SCALE GENOMIC DNA]</scope>
    <source>
        <strain evidence="4">NRRL 3151</strain>
    </source>
</reference>
<evidence type="ECO:0000313" key="4">
    <source>
        <dbReference type="Proteomes" id="UP000053923"/>
    </source>
</evidence>
<comment type="caution">
    <text evidence="3">The sequence shown here is derived from an EMBL/GenBank/DDBJ whole genome shotgun (WGS) entry which is preliminary data.</text>
</comment>
<protein>
    <recommendedName>
        <fullName evidence="2">iHD-CE domain-containing protein</fullName>
    </recommendedName>
</protein>
<dbReference type="AlphaFoldDB" id="A0A0X3VLJ6"/>